<organism evidence="6 7">
    <name type="scientific">Kutzneria buriramensis</name>
    <dbReference type="NCBI Taxonomy" id="1045776"/>
    <lineage>
        <taxon>Bacteria</taxon>
        <taxon>Bacillati</taxon>
        <taxon>Actinomycetota</taxon>
        <taxon>Actinomycetes</taxon>
        <taxon>Pseudonocardiales</taxon>
        <taxon>Pseudonocardiaceae</taxon>
        <taxon>Kutzneria</taxon>
    </lineage>
</organism>
<dbReference type="Gene3D" id="1.10.1660.10">
    <property type="match status" value="1"/>
</dbReference>
<keyword evidence="4" id="KW-0804">Transcription</keyword>
<accession>A0A3E0IA48</accession>
<keyword evidence="3" id="KW-0010">Activator</keyword>
<dbReference type="InterPro" id="IPR000551">
    <property type="entry name" value="MerR-type_HTH_dom"/>
</dbReference>
<evidence type="ECO:0000256" key="2">
    <source>
        <dbReference type="ARBA" id="ARBA00023125"/>
    </source>
</evidence>
<evidence type="ECO:0000313" key="6">
    <source>
        <dbReference type="EMBL" id="REH55614.1"/>
    </source>
</evidence>
<name>A0A3E0IA48_9PSEU</name>
<keyword evidence="1" id="KW-0805">Transcription regulation</keyword>
<dbReference type="PROSITE" id="PS50937">
    <property type="entry name" value="HTH_MERR_2"/>
    <property type="match status" value="1"/>
</dbReference>
<dbReference type="SUPFAM" id="SSF89082">
    <property type="entry name" value="Antibiotic binding domain of TipA-like multidrug resistance regulators"/>
    <property type="match status" value="1"/>
</dbReference>
<dbReference type="EMBL" id="QUNO01000001">
    <property type="protein sequence ID" value="REH55614.1"/>
    <property type="molecule type" value="Genomic_DNA"/>
</dbReference>
<protein>
    <submittedName>
        <fullName evidence="6">DNA-binding transcriptional MerR regulator</fullName>
    </submittedName>
</protein>
<dbReference type="Pfam" id="PF13411">
    <property type="entry name" value="MerR_1"/>
    <property type="match status" value="1"/>
</dbReference>
<dbReference type="InterPro" id="IPR012925">
    <property type="entry name" value="TipAS_dom"/>
</dbReference>
<evidence type="ECO:0000256" key="3">
    <source>
        <dbReference type="ARBA" id="ARBA00023159"/>
    </source>
</evidence>
<dbReference type="PANTHER" id="PTHR30204">
    <property type="entry name" value="REDOX-CYCLING DRUG-SENSING TRANSCRIPTIONAL ACTIVATOR SOXR"/>
    <property type="match status" value="1"/>
</dbReference>
<dbReference type="Pfam" id="PF07739">
    <property type="entry name" value="TipAS"/>
    <property type="match status" value="1"/>
</dbReference>
<dbReference type="SUPFAM" id="SSF46955">
    <property type="entry name" value="Putative DNA-binding domain"/>
    <property type="match status" value="1"/>
</dbReference>
<comment type="caution">
    <text evidence="6">The sequence shown here is derived from an EMBL/GenBank/DDBJ whole genome shotgun (WGS) entry which is preliminary data.</text>
</comment>
<evidence type="ECO:0000259" key="5">
    <source>
        <dbReference type="PROSITE" id="PS50937"/>
    </source>
</evidence>
<evidence type="ECO:0000313" key="7">
    <source>
        <dbReference type="Proteomes" id="UP000256269"/>
    </source>
</evidence>
<dbReference type="InterPro" id="IPR036244">
    <property type="entry name" value="TipA-like_antibiotic-bd"/>
</dbReference>
<dbReference type="InterPro" id="IPR047057">
    <property type="entry name" value="MerR_fam"/>
</dbReference>
<dbReference type="InterPro" id="IPR009061">
    <property type="entry name" value="DNA-bd_dom_put_sf"/>
</dbReference>
<dbReference type="SMART" id="SM00422">
    <property type="entry name" value="HTH_MERR"/>
    <property type="match status" value="1"/>
</dbReference>
<dbReference type="GO" id="GO:0003677">
    <property type="term" value="F:DNA binding"/>
    <property type="evidence" value="ECO:0007669"/>
    <property type="project" value="UniProtKB-KW"/>
</dbReference>
<keyword evidence="2 6" id="KW-0238">DNA-binding</keyword>
<dbReference type="AlphaFoldDB" id="A0A3E0IA48"/>
<reference evidence="6 7" key="1">
    <citation type="submission" date="2018-08" db="EMBL/GenBank/DDBJ databases">
        <title>Genomic Encyclopedia of Archaeal and Bacterial Type Strains, Phase II (KMG-II): from individual species to whole genera.</title>
        <authorList>
            <person name="Goeker M."/>
        </authorList>
    </citation>
    <scope>NUCLEOTIDE SEQUENCE [LARGE SCALE GENOMIC DNA]</scope>
    <source>
        <strain evidence="6 7">DSM 45791</strain>
    </source>
</reference>
<evidence type="ECO:0000256" key="4">
    <source>
        <dbReference type="ARBA" id="ARBA00023163"/>
    </source>
</evidence>
<dbReference type="PRINTS" id="PR00040">
    <property type="entry name" value="HTHMERR"/>
</dbReference>
<dbReference type="OrthoDB" id="9809391at2"/>
<keyword evidence="7" id="KW-1185">Reference proteome</keyword>
<gene>
    <name evidence="6" type="ORF">BCF44_101640</name>
</gene>
<dbReference type="CDD" id="cd01106">
    <property type="entry name" value="HTH_TipAL-Mta"/>
    <property type="match status" value="1"/>
</dbReference>
<dbReference type="GO" id="GO:0003700">
    <property type="term" value="F:DNA-binding transcription factor activity"/>
    <property type="evidence" value="ECO:0007669"/>
    <property type="project" value="InterPro"/>
</dbReference>
<dbReference type="PROSITE" id="PS00552">
    <property type="entry name" value="HTH_MERR_1"/>
    <property type="match status" value="1"/>
</dbReference>
<dbReference type="PANTHER" id="PTHR30204:SF90">
    <property type="entry name" value="HTH-TYPE TRANSCRIPTIONAL ACTIVATOR MTA"/>
    <property type="match status" value="1"/>
</dbReference>
<dbReference type="Gene3D" id="1.10.490.50">
    <property type="entry name" value="Antibiotic binding domain of TipA-like multidrug resistance regulators"/>
    <property type="match status" value="1"/>
</dbReference>
<dbReference type="RefSeq" id="WP_116172499.1">
    <property type="nucleotide sequence ID" value="NZ_CP144375.1"/>
</dbReference>
<evidence type="ECO:0000256" key="1">
    <source>
        <dbReference type="ARBA" id="ARBA00023015"/>
    </source>
</evidence>
<proteinExistence type="predicted"/>
<sequence length="254" mass="29068">MADDYTVSAAAELVGVSVRTLHHYDQIGLVRPGNRSNAGYRLYSDADLRRLHRVVFYRELGLELGEIAEILADRDVDHLGRQRELLVARISHYEAMLTVIDRELAARAAGIALTPRERREVFGQDFVAHAEQARREWGDSKEFVQRQQRTATYTQDDWQRLREELAAINGKLAEAVGDGTPATDIKAMDLAEELRLHTDRWFHDCDHDTHRGLAVHYKENRRSGRNYDDMAPGLSRYVHDAIVANAERHRSTVD</sequence>
<dbReference type="Proteomes" id="UP000256269">
    <property type="component" value="Unassembled WGS sequence"/>
</dbReference>
<feature type="domain" description="HTH merR-type" evidence="5">
    <location>
        <begin position="4"/>
        <end position="73"/>
    </location>
</feature>